<dbReference type="CDD" id="cd00610">
    <property type="entry name" value="OAT_like"/>
    <property type="match status" value="1"/>
</dbReference>
<dbReference type="NCBIfam" id="TIGR00707">
    <property type="entry name" value="argD"/>
    <property type="match status" value="1"/>
</dbReference>
<organism evidence="6 7">
    <name type="scientific">Faecalibacterium gallinarum</name>
    <dbReference type="NCBI Taxonomy" id="2903556"/>
    <lineage>
        <taxon>Bacteria</taxon>
        <taxon>Bacillati</taxon>
        <taxon>Bacillota</taxon>
        <taxon>Clostridia</taxon>
        <taxon>Eubacteriales</taxon>
        <taxon>Oscillospiraceae</taxon>
        <taxon>Faecalibacterium</taxon>
    </lineage>
</organism>
<name>A0AA37IXX4_9FIRM</name>
<keyword evidence="5" id="KW-0963">Cytoplasm</keyword>
<comment type="pathway">
    <text evidence="5">Amino-acid biosynthesis; L-arginine biosynthesis; N(2)-acetyl-L-ornithine from L-glutamate: step 4/4.</text>
</comment>
<feature type="binding site" evidence="5">
    <location>
        <begin position="223"/>
        <end position="226"/>
    </location>
    <ligand>
        <name>pyridoxal 5'-phosphate</name>
        <dbReference type="ChEBI" id="CHEBI:597326"/>
    </ligand>
</feature>
<keyword evidence="4 5" id="KW-0663">Pyridoxal phosphate</keyword>
<evidence type="ECO:0000256" key="3">
    <source>
        <dbReference type="ARBA" id="ARBA00022679"/>
    </source>
</evidence>
<feature type="modified residue" description="N6-(pyridoxal phosphate)lysine" evidence="5">
    <location>
        <position position="252"/>
    </location>
</feature>
<keyword evidence="2 5" id="KW-0028">Amino-acid biosynthesis</keyword>
<dbReference type="InterPro" id="IPR015421">
    <property type="entry name" value="PyrdxlP-dep_Trfase_major"/>
</dbReference>
<dbReference type="Gene3D" id="3.90.1150.10">
    <property type="entry name" value="Aspartate Aminotransferase, domain 1"/>
    <property type="match status" value="1"/>
</dbReference>
<dbReference type="GO" id="GO:0030170">
    <property type="term" value="F:pyridoxal phosphate binding"/>
    <property type="evidence" value="ECO:0007669"/>
    <property type="project" value="InterPro"/>
</dbReference>
<dbReference type="InterPro" id="IPR050103">
    <property type="entry name" value="Class-III_PLP-dep_AT"/>
</dbReference>
<dbReference type="EMBL" id="BQKV01000027">
    <property type="protein sequence ID" value="GJN64240.1"/>
    <property type="molecule type" value="Genomic_DNA"/>
</dbReference>
<protein>
    <recommendedName>
        <fullName evidence="5">Acetylornithine aminotransferase</fullName>
        <shortName evidence="5">ACOAT</shortName>
        <ecNumber evidence="5">2.6.1.11</ecNumber>
    </recommendedName>
</protein>
<comment type="subunit">
    <text evidence="5">Homodimer.</text>
</comment>
<evidence type="ECO:0000256" key="1">
    <source>
        <dbReference type="ARBA" id="ARBA00022576"/>
    </source>
</evidence>
<keyword evidence="1 5" id="KW-0032">Aminotransferase</keyword>
<dbReference type="Proteomes" id="UP001055185">
    <property type="component" value="Unassembled WGS sequence"/>
</dbReference>
<accession>A0AA37IXX4</accession>
<dbReference type="RefSeq" id="WP_238316472.1">
    <property type="nucleotide sequence ID" value="NZ_BQKV01000027.1"/>
</dbReference>
<dbReference type="InterPro" id="IPR049704">
    <property type="entry name" value="Aminotrans_3_PPA_site"/>
</dbReference>
<dbReference type="Pfam" id="PF00202">
    <property type="entry name" value="Aminotran_3"/>
    <property type="match status" value="1"/>
</dbReference>
<evidence type="ECO:0000256" key="5">
    <source>
        <dbReference type="HAMAP-Rule" id="MF_01107"/>
    </source>
</evidence>
<feature type="binding site" evidence="5">
    <location>
        <position position="281"/>
    </location>
    <ligand>
        <name>pyridoxal 5'-phosphate</name>
        <dbReference type="ChEBI" id="CHEBI:597326"/>
    </ligand>
</feature>
<evidence type="ECO:0000256" key="4">
    <source>
        <dbReference type="ARBA" id="ARBA00022898"/>
    </source>
</evidence>
<comment type="subcellular location">
    <subcellularLocation>
        <location evidence="5">Cytoplasm</location>
    </subcellularLocation>
</comment>
<gene>
    <name evidence="5 6" type="primary">argD</name>
    <name evidence="6" type="ORF">JCM17207_08650</name>
</gene>
<keyword evidence="5" id="KW-0055">Arginine biosynthesis</keyword>
<dbReference type="GO" id="GO:0042802">
    <property type="term" value="F:identical protein binding"/>
    <property type="evidence" value="ECO:0007669"/>
    <property type="project" value="TreeGrafter"/>
</dbReference>
<evidence type="ECO:0000313" key="6">
    <source>
        <dbReference type="EMBL" id="GJN64240.1"/>
    </source>
</evidence>
<evidence type="ECO:0000256" key="2">
    <source>
        <dbReference type="ARBA" id="ARBA00022605"/>
    </source>
</evidence>
<sequence>MDSEKVIRRDNDYVLHTYNRNPIVIEKGAGMYAEGPEGQKYLDFTSGIGVNSLGYCDLRWAEAVADQAHKLQHTSNLYYTGPCSKLAKRLCKRTGMDKVFFANSGAEANEGAIKAARKYSFDHYGKGRETVITLVNSFHGRTIATLTATGQGVFHNYFGPFNEGFVYAVAGDMESLKDLVDRHTCAIMLELVQGEGGVVALDPEYVRAVRKLCDERDLVLIVDEVQTGVGRTGTFLCCERYNLHPDIVTLAKGLGGGLPIGAVLLNSKVAGGMGPGTHGSTFGGNPIACAGANAVLDRLESASFMANINDRAAQLRAGLEKLPHVKSVSGLGLMIGIEFEPGVAAADVLAACREKGLLVLTAKTRLRLLPPLILTAHHVEAALAILGEVLAGFEPAAPAEGSQV</sequence>
<evidence type="ECO:0000313" key="7">
    <source>
        <dbReference type="Proteomes" id="UP001055185"/>
    </source>
</evidence>
<dbReference type="NCBIfam" id="NF002325">
    <property type="entry name" value="PRK01278.1"/>
    <property type="match status" value="1"/>
</dbReference>
<dbReference type="PANTHER" id="PTHR11986">
    <property type="entry name" value="AMINOTRANSFERASE CLASS III"/>
    <property type="match status" value="1"/>
</dbReference>
<proteinExistence type="inferred from homology"/>
<comment type="similarity">
    <text evidence="5">Belongs to the class-III pyridoxal-phosphate-dependent aminotransferase family. ArgD subfamily.</text>
</comment>
<comment type="caution">
    <text evidence="6">The sequence shown here is derived from an EMBL/GenBank/DDBJ whole genome shotgun (WGS) entry which is preliminary data.</text>
</comment>
<dbReference type="HAMAP" id="MF_01107">
    <property type="entry name" value="ArgD_aminotrans_3"/>
    <property type="match status" value="1"/>
</dbReference>
<feature type="binding site" evidence="5">
    <location>
        <begin position="105"/>
        <end position="106"/>
    </location>
    <ligand>
        <name>pyridoxal 5'-phosphate</name>
        <dbReference type="ChEBI" id="CHEBI:597326"/>
    </ligand>
</feature>
<comment type="cofactor">
    <cofactor evidence="5">
        <name>pyridoxal 5'-phosphate</name>
        <dbReference type="ChEBI" id="CHEBI:597326"/>
    </cofactor>
    <text evidence="5">Binds 1 pyridoxal phosphate per subunit.</text>
</comment>
<dbReference type="SUPFAM" id="SSF53383">
    <property type="entry name" value="PLP-dependent transferases"/>
    <property type="match status" value="1"/>
</dbReference>
<feature type="binding site" evidence="5">
    <location>
        <position position="280"/>
    </location>
    <ligand>
        <name>N(2)-acetyl-L-ornithine</name>
        <dbReference type="ChEBI" id="CHEBI:57805"/>
    </ligand>
</feature>
<comment type="catalytic activity">
    <reaction evidence="5">
        <text>N(2)-acetyl-L-ornithine + 2-oxoglutarate = N-acetyl-L-glutamate 5-semialdehyde + L-glutamate</text>
        <dbReference type="Rhea" id="RHEA:18049"/>
        <dbReference type="ChEBI" id="CHEBI:16810"/>
        <dbReference type="ChEBI" id="CHEBI:29123"/>
        <dbReference type="ChEBI" id="CHEBI:29985"/>
        <dbReference type="ChEBI" id="CHEBI:57805"/>
        <dbReference type="EC" id="2.6.1.11"/>
    </reaction>
</comment>
<keyword evidence="3 5" id="KW-0808">Transferase</keyword>
<dbReference type="Gene3D" id="3.40.640.10">
    <property type="entry name" value="Type I PLP-dependent aspartate aminotransferase-like (Major domain)"/>
    <property type="match status" value="1"/>
</dbReference>
<comment type="miscellaneous">
    <text evidence="5">May also have succinyldiaminopimelate aminotransferase activity, thus carrying out the corresponding step in lysine biosynthesis.</text>
</comment>
<dbReference type="GO" id="GO:0003992">
    <property type="term" value="F:N2-acetyl-L-ornithine:2-oxoglutarate 5-aminotransferase activity"/>
    <property type="evidence" value="ECO:0007669"/>
    <property type="project" value="UniProtKB-UniRule"/>
</dbReference>
<dbReference type="AlphaFoldDB" id="A0AA37IXX4"/>
<dbReference type="InterPro" id="IPR005814">
    <property type="entry name" value="Aminotrans_3"/>
</dbReference>
<dbReference type="EC" id="2.6.1.11" evidence="5"/>
<dbReference type="FunFam" id="3.40.640.10:FF:000004">
    <property type="entry name" value="Acetylornithine aminotransferase"/>
    <property type="match status" value="1"/>
</dbReference>
<feature type="binding site" evidence="5">
    <location>
        <position position="141"/>
    </location>
    <ligand>
        <name>N(2)-acetyl-L-ornithine</name>
        <dbReference type="ChEBI" id="CHEBI:57805"/>
    </ligand>
</feature>
<dbReference type="PROSITE" id="PS00600">
    <property type="entry name" value="AA_TRANSFER_CLASS_3"/>
    <property type="match status" value="1"/>
</dbReference>
<feature type="binding site" evidence="5">
    <location>
        <position position="138"/>
    </location>
    <ligand>
        <name>pyridoxal 5'-phosphate</name>
        <dbReference type="ChEBI" id="CHEBI:597326"/>
    </ligand>
</feature>
<dbReference type="PANTHER" id="PTHR11986:SF79">
    <property type="entry name" value="ACETYLORNITHINE AMINOTRANSFERASE, MITOCHONDRIAL"/>
    <property type="match status" value="1"/>
</dbReference>
<keyword evidence="7" id="KW-1185">Reference proteome</keyword>
<reference evidence="6" key="1">
    <citation type="journal article" date="2022" name="Int. J. Syst. Evol. Microbiol.">
        <title>Genome-based, phenotypic and chemotaxonomic classification of Faecalibacterium strains: proposal of three novel species Faecalibacterium duncaniae sp. nov., Faecalibacterium hattorii sp. nov. and Faecalibacterium gallinarum sp. nov. .</title>
        <authorList>
            <person name="Sakamoto M."/>
            <person name="Sakurai N."/>
            <person name="Tanno H."/>
            <person name="Iino T."/>
            <person name="Ohkuma M."/>
            <person name="Endo A."/>
        </authorList>
    </citation>
    <scope>NUCLEOTIDE SEQUENCE</scope>
    <source>
        <strain evidence="6">JCM 17207</strain>
    </source>
</reference>
<dbReference type="PIRSF" id="PIRSF000521">
    <property type="entry name" value="Transaminase_4ab_Lys_Orn"/>
    <property type="match status" value="1"/>
</dbReference>
<dbReference type="InterPro" id="IPR004636">
    <property type="entry name" value="AcOrn/SuccOrn_fam"/>
</dbReference>
<dbReference type="InterPro" id="IPR015422">
    <property type="entry name" value="PyrdxlP-dep_Trfase_small"/>
</dbReference>
<dbReference type="GO" id="GO:0005737">
    <property type="term" value="C:cytoplasm"/>
    <property type="evidence" value="ECO:0007669"/>
    <property type="project" value="UniProtKB-SubCell"/>
</dbReference>
<dbReference type="InterPro" id="IPR015424">
    <property type="entry name" value="PyrdxlP-dep_Trfase"/>
</dbReference>
<dbReference type="GO" id="GO:0006526">
    <property type="term" value="P:L-arginine biosynthetic process"/>
    <property type="evidence" value="ECO:0007669"/>
    <property type="project" value="UniProtKB-UniRule"/>
</dbReference>